<reference evidence="3 4" key="2">
    <citation type="submission" date="2024-05" db="EMBL/GenBank/DDBJ databases">
        <authorList>
            <person name="Chen Y."/>
            <person name="Shah S."/>
            <person name="Dougan E. K."/>
            <person name="Thang M."/>
            <person name="Chan C."/>
        </authorList>
    </citation>
    <scope>NUCLEOTIDE SEQUENCE [LARGE SCALE GENOMIC DNA]</scope>
</reference>
<evidence type="ECO:0000313" key="3">
    <source>
        <dbReference type="EMBL" id="CAL4786121.1"/>
    </source>
</evidence>
<accession>A0A9P1G2R3</accession>
<dbReference type="AlphaFoldDB" id="A0A9P1G2R3"/>
<protein>
    <submittedName>
        <fullName evidence="2">Uncharacterized protein</fullName>
    </submittedName>
</protein>
<evidence type="ECO:0000313" key="4">
    <source>
        <dbReference type="Proteomes" id="UP001152797"/>
    </source>
</evidence>
<organism evidence="2">
    <name type="scientific">Cladocopium goreaui</name>
    <dbReference type="NCBI Taxonomy" id="2562237"/>
    <lineage>
        <taxon>Eukaryota</taxon>
        <taxon>Sar</taxon>
        <taxon>Alveolata</taxon>
        <taxon>Dinophyceae</taxon>
        <taxon>Suessiales</taxon>
        <taxon>Symbiodiniaceae</taxon>
        <taxon>Cladocopium</taxon>
    </lineage>
</organism>
<dbReference type="OrthoDB" id="444313at2759"/>
<dbReference type="Proteomes" id="UP001152797">
    <property type="component" value="Unassembled WGS sequence"/>
</dbReference>
<sequence length="382" mass="42783">MAGRQSRTYNPDEDWFTDPLNPDSETNAKRKRWKKGSVLDVLAKMRLPQGPQSVKELFNYPEQLVQAAFSKPEWQDRCVDLLRWGVVEHSDYSGIFAEREAKRLLFMALGQCKGIHVPHMVRKTCDIDPSSQRVLLHMSEVLDAGESCVFADIRAQLHPEAQEWCLAASPKPEDSIKAKEDAYQAMADFLLENGHWAVDQEHADFCLKHGTNCVVNRPRTDLNLCNRPQGIFSGSLIVGNAGNCCQGWSSEGKRARKAHSSQHAWNSWLAQRRELALRSEEDMFFQECTELWDVEGCLVKPLEDSHTVVHTTVGPSTLGWPTSRNRLLSAGLSSNSLVWLGPTGADAVKQDFEAVFARSCMLTGSVFFQEDTQSGLNGMNAS</sequence>
<keyword evidence="4" id="KW-1185">Reference proteome</keyword>
<evidence type="ECO:0000313" key="2">
    <source>
        <dbReference type="EMBL" id="CAI3998809.1"/>
    </source>
</evidence>
<dbReference type="EMBL" id="CAMXCT020002546">
    <property type="protein sequence ID" value="CAL1152184.1"/>
    <property type="molecule type" value="Genomic_DNA"/>
</dbReference>
<dbReference type="EMBL" id="CAMXCT030002546">
    <property type="protein sequence ID" value="CAL4786121.1"/>
    <property type="molecule type" value="Genomic_DNA"/>
</dbReference>
<proteinExistence type="predicted"/>
<feature type="region of interest" description="Disordered" evidence="1">
    <location>
        <begin position="1"/>
        <end position="31"/>
    </location>
</feature>
<dbReference type="EMBL" id="CAMXCT010002546">
    <property type="protein sequence ID" value="CAI3998809.1"/>
    <property type="molecule type" value="Genomic_DNA"/>
</dbReference>
<reference evidence="2" key="1">
    <citation type="submission" date="2022-10" db="EMBL/GenBank/DDBJ databases">
        <authorList>
            <person name="Chen Y."/>
            <person name="Dougan E. K."/>
            <person name="Chan C."/>
            <person name="Rhodes N."/>
            <person name="Thang M."/>
        </authorList>
    </citation>
    <scope>NUCLEOTIDE SEQUENCE</scope>
</reference>
<name>A0A9P1G2R3_9DINO</name>
<evidence type="ECO:0000256" key="1">
    <source>
        <dbReference type="SAM" id="MobiDB-lite"/>
    </source>
</evidence>
<comment type="caution">
    <text evidence="2">The sequence shown here is derived from an EMBL/GenBank/DDBJ whole genome shotgun (WGS) entry which is preliminary data.</text>
</comment>
<gene>
    <name evidence="2" type="ORF">C1SCF055_LOCUS25079</name>
</gene>